<dbReference type="PROSITE" id="PS50088">
    <property type="entry name" value="ANK_REPEAT"/>
    <property type="match status" value="2"/>
</dbReference>
<dbReference type="PANTHER" id="PTHR24198:SF165">
    <property type="entry name" value="ANKYRIN REPEAT-CONTAINING PROTEIN-RELATED"/>
    <property type="match status" value="1"/>
</dbReference>
<keyword evidence="10" id="KW-0694">RNA-binding</keyword>
<keyword evidence="5 13" id="KW-1133">Transmembrane helix</keyword>
<dbReference type="GO" id="GO:0005254">
    <property type="term" value="F:chloride channel activity"/>
    <property type="evidence" value="ECO:0007669"/>
    <property type="project" value="InterPro"/>
</dbReference>
<feature type="transmembrane region" description="Helical" evidence="13">
    <location>
        <begin position="1697"/>
        <end position="1716"/>
    </location>
</feature>
<dbReference type="GO" id="GO:0016020">
    <property type="term" value="C:membrane"/>
    <property type="evidence" value="ECO:0007669"/>
    <property type="project" value="UniProtKB-SubCell"/>
</dbReference>
<sequence length="2156" mass="236997">MFENWLAPGSILNELAQSRAVKVNGQFCDFEMVPMVFIELLCKGPAQIRSAKQRKKMTIHGFAVPVPEAGHKEFRNVDWTQANTRYAVSNPVMASYYREQLKDFRGLKVRVDPYIPVSCLDLLLRAIPYLPFALVVGYAPNAAAASALSASNSPFEDQYNRAIIDALTELGYLAHSCENPTAGKVDVCVSIAGKTFSMEGIMADRGPRDHADHRERFDNPSLGAYSTATHKALFTIGCAGTQVRRRVSATRAEGVEIIGLVPNVAHTRYHIFYRGAQAAEFGDLVEYDVECDLVARGLDINGIRCIQKVANINSPAGSAVTTSTSSVVWVRELIRKDKQLTAGSQQAIKQKKPNRVTCDADDMNIYSQQEDGRWVKEETMSASLRSTSVATAFIDAFLALQLCLTSRTSDRCQHWSKAVSQRLEFRFPLWIGVGPANPACNLKFQALDVTVCCSCADFCLVKGQLDGFHSWRLARKNWRMSFAEVLFGLRRNAASINRFQNLVCFSSLYTGQGGLLKMPLNKPFSCRRLLHNDSRCYGEAFFRPSTVIVQVRAAPLQKSKACSENKPAFVDMFALAHPQLGPTFACPADQRGLSNMGWGGGWGGKGKFGGGGGGWSPWQPMFMKWGKGKGKGSGLKVDPALKCWIGNLAEGTSWKALQDHMNQAGKTTWVECFSGKGSGTGGVSFSTAEEAANAITMLNGSLLNGQAIMVDVWVKQPLRLGAADGGKAGWRIRSVSPLRLGAADGGKAGEGRKIIYASLYCLASAAFEVDEEEGAAYSRLSEDACPLLTSPAVARLRGACRNAVMFGTLIFTMFSRPDVACSRSRSTTDRSSRNCAAKNAASHSDTPCYPAGDITEEDGVETEPGCQVDTDSAPSDDFDDKEADDPLTECESEQDVEWAEEKKNSLLTECRRRIRYCCKRRMLKVRDAYMSGKAVCMIILFDVFVPSGIVWALGFLADQVAKTEQWGDEVYNISRNITEAQPTNWLVEKVKPAIDVGTESHELVGLVLGFLLAYQAQRAADSFMRAETDLQEMCACLKEGALACLPNFKQCKKSRGGAQIHWQFARSLSVLLLMAMRDLQVGSTEGVLEAQETWQTLLELGISAAEHNALKKAKPDMRVYLSLHWVRMLVDAAVAYKWLKQEPAKKARGSLDQFILKWKDARFVAYAEKPRMFQGLLSMLIYMFCFTLPFPLAAKLADYGKIVAVFVSLAFFAVKAAADQMSEPFGFDRCCRSLGASLRSEEGRRGLLLGVAAFAVGPLLDVLKVLLKAPFFAQVLEYFAKPLLFIMDVVPPSSIRAGYIARRTGAAGIDSEVPVLEAVSILTVGGIPESYVMLCMTSHDDDDDNDDADTVVDVDADDEEDDDDDDYDYGYDSERKWRREMGCKKVARAGSLVKMPRLVPGAVIKYFCIHLGLLSESRGVRPVLGHPGRDAERLPCAHAVSAMKRPGGELMGMPAAKAPQQPVGMCVKMLMSPKEGAAIIGPSGARATAKERFEQFYNGLSEVECSIRVDCQARYGNVPAVEALLPSIYFRCDGLAEAATFGKTSVVEYLLDNARNCSTTEPLVEAASEGQVKAVEVLLKHNDTTDYRNSAGSTPLTGAAQNGREETVSVLLGHKADPEMGDKYNLTALMWAAKNGHKEVFQVLLQSGATLENPWAIDASNNLPIYSQIEDKDIRKWWKSRMSNFSQVQMVFTNPRTYYAIIGGILSALFMVVVLHKLESYSKGVRAVQLVAQDQCEFGQGAWLLVAKAEKQDTRTGGTVLLLFRMLEAFANIVAVFGFGMVRIWWVQWLPVVTLAYLFPALHYLRHRSFFALLRKPALVIAAHNPGSALVALLRMTVLGGIVCFYSGTSPAMKQVNARLKSDWGGQMLLPDEAFTLPLPQVTMRKLIQISAPLAMVFVLAYMLALLMYIALSSAIEEVTDIEDEVRELLKEAQERERRKAAQDTKNGMCFCSSASRERVIFELPDHDKQVPGEMACNICGPLSCLYGKAFLYVLDVGLDLNTIYTLVASSNFIFAGVLTAIISRTFFHELMQGRSPASIRDSLYKSTERGIMHKDLLEMLNEEKSFEGALSLALTSFFFCTLTPVQAIVQAFSITLSAYGVAGGLYELIDLNLIEKSAPSMSQEMQTGFLCGADSDPEVSESEVVKIDEFEDLEN</sequence>
<feature type="transmembrane region" description="Helical" evidence="13">
    <location>
        <begin position="1786"/>
        <end position="1805"/>
    </location>
</feature>
<evidence type="ECO:0000256" key="9">
    <source>
        <dbReference type="PROSITE-ProRule" id="PRU00023"/>
    </source>
</evidence>
<protein>
    <submittedName>
        <fullName evidence="15">Kinase D-interacting substrate of 220 kDa</fullName>
    </submittedName>
</protein>
<evidence type="ECO:0000313" key="16">
    <source>
        <dbReference type="Proteomes" id="UP000186817"/>
    </source>
</evidence>
<keyword evidence="8 13" id="KW-0472">Membrane</keyword>
<evidence type="ECO:0000256" key="5">
    <source>
        <dbReference type="ARBA" id="ARBA00022989"/>
    </source>
</evidence>
<keyword evidence="15" id="KW-0808">Transferase</keyword>
<dbReference type="OrthoDB" id="21467at2759"/>
<keyword evidence="2" id="KW-0813">Transport</keyword>
<keyword evidence="16" id="KW-1185">Reference proteome</keyword>
<keyword evidence="15" id="KW-0418">Kinase</keyword>
<dbReference type="EMBL" id="LSRX01000221">
    <property type="protein sequence ID" value="OLQ03980.1"/>
    <property type="molecule type" value="Genomic_DNA"/>
</dbReference>
<dbReference type="PROSITE" id="PS50102">
    <property type="entry name" value="RRM"/>
    <property type="match status" value="1"/>
</dbReference>
<dbReference type="SUPFAM" id="SSF48403">
    <property type="entry name" value="Ankyrin repeat"/>
    <property type="match status" value="1"/>
</dbReference>
<organism evidence="15 16">
    <name type="scientific">Symbiodinium microadriaticum</name>
    <name type="common">Dinoflagellate</name>
    <name type="synonym">Zooxanthella microadriatica</name>
    <dbReference type="NCBI Taxonomy" id="2951"/>
    <lineage>
        <taxon>Eukaryota</taxon>
        <taxon>Sar</taxon>
        <taxon>Alveolata</taxon>
        <taxon>Dinophyceae</taxon>
        <taxon>Suessiales</taxon>
        <taxon>Symbiodiniaceae</taxon>
        <taxon>Symbiodinium</taxon>
    </lineage>
</organism>
<dbReference type="InterPro" id="IPR000504">
    <property type="entry name" value="RRM_dom"/>
</dbReference>
<proteinExistence type="predicted"/>
<feature type="transmembrane region" description="Helical" evidence="13">
    <location>
        <begin position="1760"/>
        <end position="1780"/>
    </location>
</feature>
<feature type="region of interest" description="Disordered" evidence="12">
    <location>
        <begin position="1338"/>
        <end position="1369"/>
    </location>
</feature>
<feature type="transmembrane region" description="Helical" evidence="13">
    <location>
        <begin position="937"/>
        <end position="957"/>
    </location>
</feature>
<evidence type="ECO:0000256" key="12">
    <source>
        <dbReference type="SAM" id="MobiDB-lite"/>
    </source>
</evidence>
<gene>
    <name evidence="15" type="primary">Kidins220</name>
    <name evidence="15" type="ORF">AK812_SmicGene13007</name>
</gene>
<feature type="transmembrane region" description="Helical" evidence="13">
    <location>
        <begin position="1172"/>
        <end position="1193"/>
    </location>
</feature>
<keyword evidence="6 9" id="KW-0040">ANK repeat</keyword>
<comment type="caution">
    <text evidence="15">The sequence shown here is derived from an EMBL/GenBank/DDBJ whole genome shotgun (WGS) entry which is preliminary data.</text>
</comment>
<dbReference type="InterPro" id="IPR035979">
    <property type="entry name" value="RBD_domain_sf"/>
</dbReference>
<evidence type="ECO:0000256" key="1">
    <source>
        <dbReference type="ARBA" id="ARBA00004141"/>
    </source>
</evidence>
<comment type="subcellular location">
    <subcellularLocation>
        <location evidence="1">Membrane</location>
        <topology evidence="1">Multi-pass membrane protein</topology>
    </subcellularLocation>
</comment>
<dbReference type="Pfam" id="PF25539">
    <property type="entry name" value="Bestrophin_2"/>
    <property type="match status" value="1"/>
</dbReference>
<accession>A0A1Q9E982</accession>
<feature type="transmembrane region" description="Helical" evidence="13">
    <location>
        <begin position="2004"/>
        <end position="2028"/>
    </location>
</feature>
<evidence type="ECO:0000256" key="10">
    <source>
        <dbReference type="PROSITE-ProRule" id="PRU00176"/>
    </source>
</evidence>
<feature type="repeat" description="ANK" evidence="9">
    <location>
        <begin position="1624"/>
        <end position="1652"/>
    </location>
</feature>
<dbReference type="InterPro" id="IPR012677">
    <property type="entry name" value="Nucleotide-bd_a/b_plait_sf"/>
</dbReference>
<feature type="region of interest" description="Disordered" evidence="12">
    <location>
        <begin position="822"/>
        <end position="893"/>
    </location>
</feature>
<evidence type="ECO:0000259" key="14">
    <source>
        <dbReference type="PROSITE" id="PS50102"/>
    </source>
</evidence>
<dbReference type="Gene3D" id="3.30.70.330">
    <property type="match status" value="1"/>
</dbReference>
<feature type="compositionally biased region" description="Acidic residues" evidence="12">
    <location>
        <begin position="874"/>
        <end position="893"/>
    </location>
</feature>
<dbReference type="GO" id="GO:0003723">
    <property type="term" value="F:RNA binding"/>
    <property type="evidence" value="ECO:0007669"/>
    <property type="project" value="UniProtKB-UniRule"/>
</dbReference>
<evidence type="ECO:0000256" key="13">
    <source>
        <dbReference type="SAM" id="Phobius"/>
    </source>
</evidence>
<feature type="compositionally biased region" description="Acidic residues" evidence="12">
    <location>
        <begin position="1340"/>
        <end position="1369"/>
    </location>
</feature>
<keyword evidence="7" id="KW-0406">Ion transport</keyword>
<dbReference type="InterPro" id="IPR036770">
    <property type="entry name" value="Ankyrin_rpt-contain_sf"/>
</dbReference>
<feature type="domain" description="RRM" evidence="14">
    <location>
        <begin position="641"/>
        <end position="715"/>
    </location>
</feature>
<dbReference type="GO" id="GO:0016301">
    <property type="term" value="F:kinase activity"/>
    <property type="evidence" value="ECO:0007669"/>
    <property type="project" value="UniProtKB-KW"/>
</dbReference>
<feature type="coiled-coil region" evidence="11">
    <location>
        <begin position="1912"/>
        <end position="1939"/>
    </location>
</feature>
<dbReference type="Pfam" id="PF12796">
    <property type="entry name" value="Ank_2"/>
    <property type="match status" value="1"/>
</dbReference>
<name>A0A1Q9E982_SYMMI</name>
<evidence type="ECO:0000256" key="3">
    <source>
        <dbReference type="ARBA" id="ARBA00022692"/>
    </source>
</evidence>
<evidence type="ECO:0000313" key="15">
    <source>
        <dbReference type="EMBL" id="OLQ03980.1"/>
    </source>
</evidence>
<evidence type="ECO:0000256" key="8">
    <source>
        <dbReference type="ARBA" id="ARBA00023136"/>
    </source>
</evidence>
<reference evidence="15 16" key="1">
    <citation type="submission" date="2016-02" db="EMBL/GenBank/DDBJ databases">
        <title>Genome analysis of coral dinoflagellate symbionts highlights evolutionary adaptations to a symbiotic lifestyle.</title>
        <authorList>
            <person name="Aranda M."/>
            <person name="Li Y."/>
            <person name="Liew Y.J."/>
            <person name="Baumgarten S."/>
            <person name="Simakov O."/>
            <person name="Wilson M."/>
            <person name="Piel J."/>
            <person name="Ashoor H."/>
            <person name="Bougouffa S."/>
            <person name="Bajic V.B."/>
            <person name="Ryu T."/>
            <person name="Ravasi T."/>
            <person name="Bayer T."/>
            <person name="Micklem G."/>
            <person name="Kim H."/>
            <person name="Bhak J."/>
            <person name="Lajeunesse T.C."/>
            <person name="Voolstra C.R."/>
        </authorList>
    </citation>
    <scope>NUCLEOTIDE SEQUENCE [LARGE SCALE GENOMIC DNA]</scope>
    <source>
        <strain evidence="15 16">CCMP2467</strain>
    </source>
</reference>
<dbReference type="PROSITE" id="PS50297">
    <property type="entry name" value="ANK_REP_REGION"/>
    <property type="match status" value="2"/>
</dbReference>
<keyword evidence="11" id="KW-0175">Coiled coil</keyword>
<dbReference type="SUPFAM" id="SSF54928">
    <property type="entry name" value="RNA-binding domain, RBD"/>
    <property type="match status" value="1"/>
</dbReference>
<evidence type="ECO:0000256" key="2">
    <source>
        <dbReference type="ARBA" id="ARBA00022448"/>
    </source>
</evidence>
<dbReference type="InterPro" id="IPR044669">
    <property type="entry name" value="YneE/VCCN1/2-like"/>
</dbReference>
<evidence type="ECO:0000256" key="6">
    <source>
        <dbReference type="ARBA" id="ARBA00023043"/>
    </source>
</evidence>
<keyword evidence="3 13" id="KW-0812">Transmembrane</keyword>
<evidence type="ECO:0000256" key="7">
    <source>
        <dbReference type="ARBA" id="ARBA00023065"/>
    </source>
</evidence>
<dbReference type="Gene3D" id="1.25.40.20">
    <property type="entry name" value="Ankyrin repeat-containing domain"/>
    <property type="match status" value="1"/>
</dbReference>
<feature type="transmembrane region" description="Helical" evidence="13">
    <location>
        <begin position="1894"/>
        <end position="1912"/>
    </location>
</feature>
<keyword evidence="4" id="KW-0677">Repeat</keyword>
<dbReference type="SMART" id="SM00360">
    <property type="entry name" value="RRM"/>
    <property type="match status" value="1"/>
</dbReference>
<feature type="repeat" description="ANK" evidence="9">
    <location>
        <begin position="1591"/>
        <end position="1623"/>
    </location>
</feature>
<dbReference type="InterPro" id="IPR002110">
    <property type="entry name" value="Ankyrin_rpt"/>
</dbReference>
<dbReference type="Proteomes" id="UP000186817">
    <property type="component" value="Unassembled WGS sequence"/>
</dbReference>
<dbReference type="PANTHER" id="PTHR24198">
    <property type="entry name" value="ANKYRIN REPEAT AND PROTEIN KINASE DOMAIN-CONTAINING PROTEIN"/>
    <property type="match status" value="1"/>
</dbReference>
<dbReference type="SMART" id="SM00248">
    <property type="entry name" value="ANK"/>
    <property type="match status" value="4"/>
</dbReference>
<dbReference type="Pfam" id="PF00076">
    <property type="entry name" value="RRM_1"/>
    <property type="match status" value="1"/>
</dbReference>
<evidence type="ECO:0000256" key="4">
    <source>
        <dbReference type="ARBA" id="ARBA00022737"/>
    </source>
</evidence>
<evidence type="ECO:0000256" key="11">
    <source>
        <dbReference type="SAM" id="Coils"/>
    </source>
</evidence>